<dbReference type="GO" id="GO:0005737">
    <property type="term" value="C:cytoplasm"/>
    <property type="evidence" value="ECO:0007669"/>
    <property type="project" value="TreeGrafter"/>
</dbReference>
<feature type="domain" description="Exonuclease" evidence="8">
    <location>
        <begin position="146"/>
        <end position="326"/>
    </location>
</feature>
<dbReference type="PANTHER" id="PTHR13058:SF19">
    <property type="entry name" value="LD40940P"/>
    <property type="match status" value="1"/>
</dbReference>
<evidence type="ECO:0000313" key="10">
    <source>
        <dbReference type="Proteomes" id="UP000631114"/>
    </source>
</evidence>
<dbReference type="GO" id="GO:0008296">
    <property type="term" value="F:3'-5'-DNA exonuclease activity"/>
    <property type="evidence" value="ECO:0007669"/>
    <property type="project" value="TreeGrafter"/>
</dbReference>
<evidence type="ECO:0000259" key="8">
    <source>
        <dbReference type="SMART" id="SM00479"/>
    </source>
</evidence>
<dbReference type="Pfam" id="PF00929">
    <property type="entry name" value="RNase_T"/>
    <property type="match status" value="1"/>
</dbReference>
<evidence type="ECO:0000256" key="4">
    <source>
        <dbReference type="ARBA" id="ARBA00022801"/>
    </source>
</evidence>
<keyword evidence="6" id="KW-0460">Magnesium</keyword>
<dbReference type="InterPro" id="IPR013520">
    <property type="entry name" value="Ribonucl_H"/>
</dbReference>
<dbReference type="Gene3D" id="3.30.420.10">
    <property type="entry name" value="Ribonuclease H-like superfamily/Ribonuclease H"/>
    <property type="match status" value="1"/>
</dbReference>
<dbReference type="OrthoDB" id="10250935at2759"/>
<gene>
    <name evidence="9" type="ORF">IFM89_005630</name>
</gene>
<dbReference type="GO" id="GO:0006308">
    <property type="term" value="P:DNA catabolic process"/>
    <property type="evidence" value="ECO:0007669"/>
    <property type="project" value="TreeGrafter"/>
</dbReference>
<dbReference type="InterPro" id="IPR012337">
    <property type="entry name" value="RNaseH-like_sf"/>
</dbReference>
<dbReference type="Proteomes" id="UP000631114">
    <property type="component" value="Unassembled WGS sequence"/>
</dbReference>
<dbReference type="EMBL" id="JADFTS010000005">
    <property type="protein sequence ID" value="KAF9604304.1"/>
    <property type="molecule type" value="Genomic_DNA"/>
</dbReference>
<evidence type="ECO:0000256" key="2">
    <source>
        <dbReference type="ARBA" id="ARBA00022722"/>
    </source>
</evidence>
<dbReference type="InterPro" id="IPR040393">
    <property type="entry name" value="TREX1/2"/>
</dbReference>
<reference evidence="9 10" key="1">
    <citation type="submission" date="2020-10" db="EMBL/GenBank/DDBJ databases">
        <title>The Coptis chinensis genome and diversification of protoberbering-type alkaloids.</title>
        <authorList>
            <person name="Wang B."/>
            <person name="Shu S."/>
            <person name="Song C."/>
            <person name="Liu Y."/>
        </authorList>
    </citation>
    <scope>NUCLEOTIDE SEQUENCE [LARGE SCALE GENOMIC DNA]</scope>
    <source>
        <strain evidence="9">HL-2020</strain>
        <tissue evidence="9">Leaf</tissue>
    </source>
</reference>
<evidence type="ECO:0000256" key="5">
    <source>
        <dbReference type="ARBA" id="ARBA00022839"/>
    </source>
</evidence>
<proteinExistence type="inferred from homology"/>
<dbReference type="PANTHER" id="PTHR13058">
    <property type="entry name" value="THREE PRIME REPAIR EXONUCLEASE 1, 2"/>
    <property type="match status" value="1"/>
</dbReference>
<evidence type="ECO:0000313" key="9">
    <source>
        <dbReference type="EMBL" id="KAF9604304.1"/>
    </source>
</evidence>
<dbReference type="GO" id="GO:0003676">
    <property type="term" value="F:nucleic acid binding"/>
    <property type="evidence" value="ECO:0007669"/>
    <property type="project" value="InterPro"/>
</dbReference>
<comment type="caution">
    <text evidence="9">The sequence shown here is derived from an EMBL/GenBank/DDBJ whole genome shotgun (WGS) entry which is preliminary data.</text>
</comment>
<evidence type="ECO:0000256" key="7">
    <source>
        <dbReference type="ARBA" id="ARBA00025769"/>
    </source>
</evidence>
<dbReference type="FunFam" id="3.30.420.10:FF:000081">
    <property type="entry name" value="Exonuclease DPD1 chloroplastic/mitochondrial"/>
    <property type="match status" value="1"/>
</dbReference>
<dbReference type="CDD" id="cd06127">
    <property type="entry name" value="DEDDh"/>
    <property type="match status" value="1"/>
</dbReference>
<name>A0A835HRX1_9MAGN</name>
<accession>A0A835HRX1</accession>
<dbReference type="SUPFAM" id="SSF53098">
    <property type="entry name" value="Ribonuclease H-like"/>
    <property type="match status" value="1"/>
</dbReference>
<dbReference type="GO" id="GO:0046872">
    <property type="term" value="F:metal ion binding"/>
    <property type="evidence" value="ECO:0007669"/>
    <property type="project" value="UniProtKB-KW"/>
</dbReference>
<sequence length="349" mass="39633">MTIQMRSCMCFSVLQNTRCRMRSAKVNPILQPISYASIWFDNFCSIGNNLGRSFSLKPVGYYTNRHFREGHETGSCINETKKLSGRLKQQLTTKVHIRKNNIESSQPGTVRPDELLDGAKVSKFEGFKYCDVHQKIECGDIQRSVTIIVFDIETTGLGRENERIIEIALRDLSGGENSTFQTLVNPERKVPNAHVHGIESSMVNRPDVPRFKDLIPILRHYVESRQIPGAPILWVSHNARTFDVPFLINEFSRCSEEIPSDWLFLDTLTLARELAKLEGTENLSGKSMEALRDYYRIPLVGKAHRAMSDANLLSTILQKMTIDLKLTVSSLLERAFKASDVVLKNKKKS</sequence>
<comment type="similarity">
    <text evidence="7">Belongs to the exonuclease superfamily. TREX family.</text>
</comment>
<keyword evidence="3" id="KW-0479">Metal-binding</keyword>
<dbReference type="InterPro" id="IPR036397">
    <property type="entry name" value="RNaseH_sf"/>
</dbReference>
<dbReference type="AlphaFoldDB" id="A0A835HRX1"/>
<evidence type="ECO:0000256" key="1">
    <source>
        <dbReference type="ARBA" id="ARBA00001946"/>
    </source>
</evidence>
<comment type="cofactor">
    <cofactor evidence="1">
        <name>Mg(2+)</name>
        <dbReference type="ChEBI" id="CHEBI:18420"/>
    </cofactor>
</comment>
<evidence type="ECO:0000256" key="6">
    <source>
        <dbReference type="ARBA" id="ARBA00022842"/>
    </source>
</evidence>
<protein>
    <recommendedName>
        <fullName evidence="8">Exonuclease domain-containing protein</fullName>
    </recommendedName>
</protein>
<organism evidence="9 10">
    <name type="scientific">Coptis chinensis</name>
    <dbReference type="NCBI Taxonomy" id="261450"/>
    <lineage>
        <taxon>Eukaryota</taxon>
        <taxon>Viridiplantae</taxon>
        <taxon>Streptophyta</taxon>
        <taxon>Embryophyta</taxon>
        <taxon>Tracheophyta</taxon>
        <taxon>Spermatophyta</taxon>
        <taxon>Magnoliopsida</taxon>
        <taxon>Ranunculales</taxon>
        <taxon>Ranunculaceae</taxon>
        <taxon>Coptidoideae</taxon>
        <taxon>Coptis</taxon>
    </lineage>
</organism>
<keyword evidence="5" id="KW-0269">Exonuclease</keyword>
<keyword evidence="2" id="KW-0540">Nuclease</keyword>
<keyword evidence="10" id="KW-1185">Reference proteome</keyword>
<dbReference type="SMART" id="SM00479">
    <property type="entry name" value="EXOIII"/>
    <property type="match status" value="1"/>
</dbReference>
<keyword evidence="4" id="KW-0378">Hydrolase</keyword>
<evidence type="ECO:0000256" key="3">
    <source>
        <dbReference type="ARBA" id="ARBA00022723"/>
    </source>
</evidence>